<name>A0A6C0EX65_9ZZZZ</name>
<reference evidence="2" key="1">
    <citation type="journal article" date="2020" name="Nature">
        <title>Giant virus diversity and host interactions through global metagenomics.</title>
        <authorList>
            <person name="Schulz F."/>
            <person name="Roux S."/>
            <person name="Paez-Espino D."/>
            <person name="Jungbluth S."/>
            <person name="Walsh D.A."/>
            <person name="Denef V.J."/>
            <person name="McMahon K.D."/>
            <person name="Konstantinidis K.T."/>
            <person name="Eloe-Fadrosh E.A."/>
            <person name="Kyrpides N.C."/>
            <person name="Woyke T."/>
        </authorList>
    </citation>
    <scope>NUCLEOTIDE SEQUENCE</scope>
    <source>
        <strain evidence="2">GVMAG-M-3300009161-34</strain>
    </source>
</reference>
<keyword evidence="1" id="KW-0472">Membrane</keyword>
<sequence length="75" mass="8585">MKYISIPLFIISFLIGMVYIYISNPPQRSILIYPTVDNNNKFQYVDKAENCFTFAATEQKCPFNTGSLKTIPIQA</sequence>
<evidence type="ECO:0000256" key="1">
    <source>
        <dbReference type="SAM" id="Phobius"/>
    </source>
</evidence>
<organism evidence="2">
    <name type="scientific">viral metagenome</name>
    <dbReference type="NCBI Taxonomy" id="1070528"/>
    <lineage>
        <taxon>unclassified sequences</taxon>
        <taxon>metagenomes</taxon>
        <taxon>organismal metagenomes</taxon>
    </lineage>
</organism>
<keyword evidence="1" id="KW-1133">Transmembrane helix</keyword>
<evidence type="ECO:0000313" key="2">
    <source>
        <dbReference type="EMBL" id="QHT33113.1"/>
    </source>
</evidence>
<dbReference type="EMBL" id="MN738958">
    <property type="protein sequence ID" value="QHT33113.1"/>
    <property type="molecule type" value="Genomic_DNA"/>
</dbReference>
<protein>
    <submittedName>
        <fullName evidence="2">Uncharacterized protein</fullName>
    </submittedName>
</protein>
<keyword evidence="1" id="KW-0812">Transmembrane</keyword>
<feature type="transmembrane region" description="Helical" evidence="1">
    <location>
        <begin position="6"/>
        <end position="22"/>
    </location>
</feature>
<dbReference type="AlphaFoldDB" id="A0A6C0EX65"/>
<accession>A0A6C0EX65</accession>
<proteinExistence type="predicted"/>